<dbReference type="InterPro" id="IPR039859">
    <property type="entry name" value="PFA4/ZDH16/20/ERF2-like"/>
</dbReference>
<evidence type="ECO:0000313" key="9">
    <source>
        <dbReference type="EMBL" id="KAI8046386.1"/>
    </source>
</evidence>
<feature type="transmembrane region" description="Helical" evidence="7">
    <location>
        <begin position="98"/>
        <end position="118"/>
    </location>
</feature>
<name>A0A9Q0BW39_9MUSC</name>
<proteinExistence type="inferred from homology"/>
<sequence length="467" mass="54321">MWHKLNWLLGIYIVFNILGNWWLGFMCNTAVDSVPPKRQHPAAGEAHQWHYCTSCQKLFVKTVHPLSVIFVLVGIVFFFSVQMFYIAPKVYGDLAYKFYWILAIFITYNVLGNMLVCYSTNTSVSSLPKERQVPDPEEEHLSWHCVLCQACILKRDHHCIFTATCIGHNNQRYFFWLTFYLTFGLVVSFATLSIYACKIGLRNFMFSPVELLVKIAYKDHGCTPKIFNDVLYKIYWVVAIFITYNILGNMIFCYLYNSSVERLPKEGKLPVPEEEHLWHYCEICQKLMPPRSWHCALCGCCILKRDHHCLFTATCVGHNNHRYFFWFTFYMTLGTCLSLVTSLVYGIMSGISIPFYDMFYLFMKDTSPTSCSYCQYIILLLNNVACAVPALMLAFQIQIVCHNATYYQIFDRTYDLGFRKNCKLIMGQRGLWTFLSPTLKSPLLHDGTQWQMRPDSKLLNAPKANVN</sequence>
<keyword evidence="6 7" id="KW-0012">Acyltransferase</keyword>
<feature type="transmembrane region" description="Helical" evidence="7">
    <location>
        <begin position="323"/>
        <end position="356"/>
    </location>
</feature>
<dbReference type="GO" id="GO:0016020">
    <property type="term" value="C:membrane"/>
    <property type="evidence" value="ECO:0007669"/>
    <property type="project" value="UniProtKB-SubCell"/>
</dbReference>
<evidence type="ECO:0000256" key="1">
    <source>
        <dbReference type="ARBA" id="ARBA00004141"/>
    </source>
</evidence>
<keyword evidence="5 7" id="KW-0472">Membrane</keyword>
<dbReference type="Pfam" id="PF01529">
    <property type="entry name" value="DHHC"/>
    <property type="match status" value="2"/>
</dbReference>
<dbReference type="AlphaFoldDB" id="A0A9Q0BW39"/>
<accession>A0A9Q0BW39</accession>
<feature type="transmembrane region" description="Helical" evidence="7">
    <location>
        <begin position="376"/>
        <end position="395"/>
    </location>
</feature>
<feature type="domain" description="Palmitoyltransferase DHHC" evidence="8">
    <location>
        <begin position="278"/>
        <end position="409"/>
    </location>
</feature>
<dbReference type="InterPro" id="IPR001594">
    <property type="entry name" value="Palmitoyltrfase_DHHC"/>
</dbReference>
<feature type="transmembrane region" description="Helical" evidence="7">
    <location>
        <begin position="6"/>
        <end position="31"/>
    </location>
</feature>
<evidence type="ECO:0000256" key="2">
    <source>
        <dbReference type="ARBA" id="ARBA00022679"/>
    </source>
</evidence>
<dbReference type="EMBL" id="JAMKOV010000001">
    <property type="protein sequence ID" value="KAI8046386.1"/>
    <property type="molecule type" value="Genomic_DNA"/>
</dbReference>
<dbReference type="PROSITE" id="PS50216">
    <property type="entry name" value="DHHC"/>
    <property type="match status" value="2"/>
</dbReference>
<evidence type="ECO:0000256" key="7">
    <source>
        <dbReference type="RuleBase" id="RU079119"/>
    </source>
</evidence>
<keyword evidence="10" id="KW-1185">Reference proteome</keyword>
<feature type="transmembrane region" description="Helical" evidence="7">
    <location>
        <begin position="234"/>
        <end position="256"/>
    </location>
</feature>
<comment type="caution">
    <text evidence="9">The sequence shown here is derived from an EMBL/GenBank/DDBJ whole genome shotgun (WGS) entry which is preliminary data.</text>
</comment>
<comment type="domain">
    <text evidence="7">The DHHC domain is required for palmitoyltransferase activity.</text>
</comment>
<comment type="similarity">
    <text evidence="7">Belongs to the DHHC palmitoyltransferase family.</text>
</comment>
<keyword evidence="4 7" id="KW-1133">Transmembrane helix</keyword>
<dbReference type="GO" id="GO:0019706">
    <property type="term" value="F:protein-cysteine S-palmitoyltransferase activity"/>
    <property type="evidence" value="ECO:0007669"/>
    <property type="project" value="UniProtKB-EC"/>
</dbReference>
<evidence type="ECO:0000256" key="4">
    <source>
        <dbReference type="ARBA" id="ARBA00022989"/>
    </source>
</evidence>
<gene>
    <name evidence="9" type="ORF">M5D96_002588</name>
</gene>
<evidence type="ECO:0000256" key="6">
    <source>
        <dbReference type="ARBA" id="ARBA00023315"/>
    </source>
</evidence>
<evidence type="ECO:0000256" key="3">
    <source>
        <dbReference type="ARBA" id="ARBA00022692"/>
    </source>
</evidence>
<comment type="catalytic activity">
    <reaction evidence="7">
        <text>L-cysteinyl-[protein] + hexadecanoyl-CoA = S-hexadecanoyl-L-cysteinyl-[protein] + CoA</text>
        <dbReference type="Rhea" id="RHEA:36683"/>
        <dbReference type="Rhea" id="RHEA-COMP:10131"/>
        <dbReference type="Rhea" id="RHEA-COMP:11032"/>
        <dbReference type="ChEBI" id="CHEBI:29950"/>
        <dbReference type="ChEBI" id="CHEBI:57287"/>
        <dbReference type="ChEBI" id="CHEBI:57379"/>
        <dbReference type="ChEBI" id="CHEBI:74151"/>
        <dbReference type="EC" id="2.3.1.225"/>
    </reaction>
</comment>
<keyword evidence="2 7" id="KW-0808">Transferase</keyword>
<comment type="caution">
    <text evidence="7">Lacks conserved residue(s) required for the propagation of feature annotation.</text>
</comment>
<feature type="transmembrane region" description="Helical" evidence="7">
    <location>
        <begin position="66"/>
        <end position="86"/>
    </location>
</feature>
<dbReference type="PANTHER" id="PTHR12246">
    <property type="entry name" value="PALMITOYLTRANSFERASE ZDHHC16"/>
    <property type="match status" value="1"/>
</dbReference>
<comment type="subcellular location">
    <subcellularLocation>
        <location evidence="1">Membrane</location>
        <topology evidence="1">Multi-pass membrane protein</topology>
    </subcellularLocation>
</comment>
<dbReference type="EC" id="2.3.1.225" evidence="7"/>
<protein>
    <recommendedName>
        <fullName evidence="7">Palmitoyltransferase</fullName>
        <ecNumber evidence="7">2.3.1.225</ecNumber>
    </recommendedName>
</protein>
<organism evidence="9 10">
    <name type="scientific">Drosophila gunungcola</name>
    <name type="common">fruit fly</name>
    <dbReference type="NCBI Taxonomy" id="103775"/>
    <lineage>
        <taxon>Eukaryota</taxon>
        <taxon>Metazoa</taxon>
        <taxon>Ecdysozoa</taxon>
        <taxon>Arthropoda</taxon>
        <taxon>Hexapoda</taxon>
        <taxon>Insecta</taxon>
        <taxon>Pterygota</taxon>
        <taxon>Neoptera</taxon>
        <taxon>Endopterygota</taxon>
        <taxon>Diptera</taxon>
        <taxon>Brachycera</taxon>
        <taxon>Muscomorpha</taxon>
        <taxon>Ephydroidea</taxon>
        <taxon>Drosophilidae</taxon>
        <taxon>Drosophila</taxon>
        <taxon>Sophophora</taxon>
    </lineage>
</organism>
<evidence type="ECO:0000313" key="10">
    <source>
        <dbReference type="Proteomes" id="UP001059596"/>
    </source>
</evidence>
<feature type="domain" description="Palmitoyltransferase DHHC" evidence="8">
    <location>
        <begin position="142"/>
        <end position="258"/>
    </location>
</feature>
<keyword evidence="3 7" id="KW-0812">Transmembrane</keyword>
<dbReference type="Proteomes" id="UP001059596">
    <property type="component" value="Chromosome 3R"/>
</dbReference>
<evidence type="ECO:0000259" key="8">
    <source>
        <dbReference type="Pfam" id="PF01529"/>
    </source>
</evidence>
<feature type="transmembrane region" description="Helical" evidence="7">
    <location>
        <begin position="173"/>
        <end position="196"/>
    </location>
</feature>
<reference evidence="9" key="1">
    <citation type="journal article" date="2023" name="Genome Biol. Evol.">
        <title>Long-read-based Genome Assembly of Drosophila gunungcola Reveals Fewer Chemosensory Genes in Flower-breeding Species.</title>
        <authorList>
            <person name="Negi A."/>
            <person name="Liao B.Y."/>
            <person name="Yeh S.D."/>
        </authorList>
    </citation>
    <scope>NUCLEOTIDE SEQUENCE</scope>
    <source>
        <strain evidence="9">Sukarami</strain>
    </source>
</reference>
<evidence type="ECO:0000256" key="5">
    <source>
        <dbReference type="ARBA" id="ARBA00023136"/>
    </source>
</evidence>